<evidence type="ECO:0000256" key="1">
    <source>
        <dbReference type="SAM" id="MobiDB-lite"/>
    </source>
</evidence>
<name>A0A8H7UH07_9FUNG</name>
<evidence type="ECO:0000256" key="2">
    <source>
        <dbReference type="SAM" id="Phobius"/>
    </source>
</evidence>
<dbReference type="OrthoDB" id="2236827at2759"/>
<feature type="transmembrane region" description="Helical" evidence="2">
    <location>
        <begin position="301"/>
        <end position="323"/>
    </location>
</feature>
<organism evidence="3 4">
    <name type="scientific">Umbelopsis vinacea</name>
    <dbReference type="NCBI Taxonomy" id="44442"/>
    <lineage>
        <taxon>Eukaryota</taxon>
        <taxon>Fungi</taxon>
        <taxon>Fungi incertae sedis</taxon>
        <taxon>Mucoromycota</taxon>
        <taxon>Mucoromycotina</taxon>
        <taxon>Umbelopsidomycetes</taxon>
        <taxon>Umbelopsidales</taxon>
        <taxon>Umbelopsidaceae</taxon>
        <taxon>Umbelopsis</taxon>
    </lineage>
</organism>
<evidence type="ECO:0000313" key="4">
    <source>
        <dbReference type="Proteomes" id="UP000612746"/>
    </source>
</evidence>
<accession>A0A8H7UH07</accession>
<dbReference type="AlphaFoldDB" id="A0A8H7UH07"/>
<keyword evidence="2" id="KW-0472">Membrane</keyword>
<dbReference type="Proteomes" id="UP000612746">
    <property type="component" value="Unassembled WGS sequence"/>
</dbReference>
<gene>
    <name evidence="3" type="ORF">INT44_005715</name>
</gene>
<keyword evidence="4" id="KW-1185">Reference proteome</keyword>
<sequence length="341" mass="38781">MLETLWSLTGLVISSPGHKELPKTIVTKAFIDNSRRLPVIKEEYITEDSEFNIKTEKISVQLVEEDDDQDSVFLDMEEEFSPIDVEERDLPPLPLSPAEEESSATSHNSPMDIEILTHVDKEQEAINASEWVVAQWDSVIQPSPPAALACCSPDEIHNITSDKIRTATLPHLGTPRPSLIRDSVVVPRTKDIDRYRILYKIKYDNRKSKDSWLTMDGRISTRLSRSGMPRVKQFWHGFKEGKGSNSQLPFVRQRRNRAKGQYFFWAGFACPIIWVIGTWYLEKTASSADDLWRRRCSRAAMLTTVLAVCCLIAFFVVHPSIFVPRMSFKPPVGTTVVGLDE</sequence>
<keyword evidence="2" id="KW-0812">Transmembrane</keyword>
<reference evidence="3" key="1">
    <citation type="submission" date="2020-12" db="EMBL/GenBank/DDBJ databases">
        <title>Metabolic potential, ecology and presence of endohyphal bacteria is reflected in genomic diversity of Mucoromycotina.</title>
        <authorList>
            <person name="Muszewska A."/>
            <person name="Okrasinska A."/>
            <person name="Steczkiewicz K."/>
            <person name="Drgas O."/>
            <person name="Orlowska M."/>
            <person name="Perlinska-Lenart U."/>
            <person name="Aleksandrzak-Piekarczyk T."/>
            <person name="Szatraj K."/>
            <person name="Zielenkiewicz U."/>
            <person name="Pilsyk S."/>
            <person name="Malc E."/>
            <person name="Mieczkowski P."/>
            <person name="Kruszewska J.S."/>
            <person name="Biernat P."/>
            <person name="Pawlowska J."/>
        </authorList>
    </citation>
    <scope>NUCLEOTIDE SEQUENCE</scope>
    <source>
        <strain evidence="3">WA0000051536</strain>
    </source>
</reference>
<evidence type="ECO:0000313" key="3">
    <source>
        <dbReference type="EMBL" id="KAG2182735.1"/>
    </source>
</evidence>
<feature type="region of interest" description="Disordered" evidence="1">
    <location>
        <begin position="83"/>
        <end position="109"/>
    </location>
</feature>
<feature type="transmembrane region" description="Helical" evidence="2">
    <location>
        <begin position="262"/>
        <end position="281"/>
    </location>
</feature>
<keyword evidence="2" id="KW-1133">Transmembrane helix</keyword>
<protein>
    <submittedName>
        <fullName evidence="3">Uncharacterized protein</fullName>
    </submittedName>
</protein>
<dbReference type="EMBL" id="JAEPRA010000007">
    <property type="protein sequence ID" value="KAG2182735.1"/>
    <property type="molecule type" value="Genomic_DNA"/>
</dbReference>
<comment type="caution">
    <text evidence="3">The sequence shown here is derived from an EMBL/GenBank/DDBJ whole genome shotgun (WGS) entry which is preliminary data.</text>
</comment>
<proteinExistence type="predicted"/>